<dbReference type="GO" id="GO:0003677">
    <property type="term" value="F:DNA binding"/>
    <property type="evidence" value="ECO:0007669"/>
    <property type="project" value="UniProtKB-KW"/>
</dbReference>
<dbReference type="InterPro" id="IPR000119">
    <property type="entry name" value="Hist_DNA-bd"/>
</dbReference>
<proteinExistence type="predicted"/>
<dbReference type="GO" id="GO:0030527">
    <property type="term" value="F:structural constituent of chromatin"/>
    <property type="evidence" value="ECO:0007669"/>
    <property type="project" value="InterPro"/>
</dbReference>
<gene>
    <name evidence="1" type="ORF">G4Y79_18710</name>
</gene>
<dbReference type="SUPFAM" id="SSF47729">
    <property type="entry name" value="IHF-like DNA-binding proteins"/>
    <property type="match status" value="1"/>
</dbReference>
<sequence length="98" mass="11219">MSLNKNKMVREIGRRTRLKNRDVQLVLEALVDVWTEELVAGGRIELENFLVLEVKDLDRGEHPGYLQSGGNQYKAPRYAKRVIVKASKSIRAKLKGEK</sequence>
<keyword evidence="2" id="KW-1185">Reference proteome</keyword>
<dbReference type="InterPro" id="IPR010992">
    <property type="entry name" value="IHF-like_DNA-bd_dom_sf"/>
</dbReference>
<accession>A0A7S8IED1</accession>
<dbReference type="Proteomes" id="UP000594468">
    <property type="component" value="Chromosome"/>
</dbReference>
<dbReference type="RefSeq" id="WP_195169774.1">
    <property type="nucleotide sequence ID" value="NZ_CP062983.1"/>
</dbReference>
<dbReference type="EMBL" id="CP062983">
    <property type="protein sequence ID" value="QPC81703.1"/>
    <property type="molecule type" value="Genomic_DNA"/>
</dbReference>
<organism evidence="1 2">
    <name type="scientific">Phototrophicus methaneseepsis</name>
    <dbReference type="NCBI Taxonomy" id="2710758"/>
    <lineage>
        <taxon>Bacteria</taxon>
        <taxon>Bacillati</taxon>
        <taxon>Chloroflexota</taxon>
        <taxon>Candidatus Thermofontia</taxon>
        <taxon>Phototrophicales</taxon>
        <taxon>Phototrophicaceae</taxon>
        <taxon>Phototrophicus</taxon>
    </lineage>
</organism>
<dbReference type="AlphaFoldDB" id="A0A7S8IED1"/>
<name>A0A7S8IED1_9CHLR</name>
<evidence type="ECO:0000313" key="2">
    <source>
        <dbReference type="Proteomes" id="UP000594468"/>
    </source>
</evidence>
<dbReference type="Pfam" id="PF00216">
    <property type="entry name" value="Bac_DNA_binding"/>
    <property type="match status" value="1"/>
</dbReference>
<protein>
    <submittedName>
        <fullName evidence="1">HU family DNA-binding protein</fullName>
    </submittedName>
</protein>
<keyword evidence="1" id="KW-0238">DNA-binding</keyword>
<reference evidence="1 2" key="1">
    <citation type="submission" date="2020-02" db="EMBL/GenBank/DDBJ databases">
        <authorList>
            <person name="Zheng R.K."/>
            <person name="Sun C.M."/>
        </authorList>
    </citation>
    <scope>NUCLEOTIDE SEQUENCE [LARGE SCALE GENOMIC DNA]</scope>
    <source>
        <strain evidence="2">rifampicinis</strain>
    </source>
</reference>
<dbReference type="Gene3D" id="4.10.520.10">
    <property type="entry name" value="IHF-like DNA-binding proteins"/>
    <property type="match status" value="1"/>
</dbReference>
<evidence type="ECO:0000313" key="1">
    <source>
        <dbReference type="EMBL" id="QPC81703.1"/>
    </source>
</evidence>
<dbReference type="KEGG" id="pmet:G4Y79_18710"/>